<evidence type="ECO:0000313" key="2">
    <source>
        <dbReference type="Proteomes" id="UP000265962"/>
    </source>
</evidence>
<proteinExistence type="predicted"/>
<reference evidence="2" key="1">
    <citation type="submission" date="2018-02" db="EMBL/GenBank/DDBJ databases">
        <authorList>
            <person name="Hornung B."/>
        </authorList>
    </citation>
    <scope>NUCLEOTIDE SEQUENCE [LARGE SCALE GENOMIC DNA]</scope>
</reference>
<keyword evidence="2" id="KW-1185">Reference proteome</keyword>
<dbReference type="AlphaFoldDB" id="A0A375I2C1"/>
<dbReference type="EMBL" id="OMOH01000007">
    <property type="protein sequence ID" value="SPF68990.1"/>
    <property type="molecule type" value="Genomic_DNA"/>
</dbReference>
<sequence length="100" mass="10370">MARSGGGDPRVGGRHRQLLRQTGFTGIVASATARAHGDSAGTAAQGDVAAALLEHMAPTITASGWAIADRVRQLAEACRRWGADPDAFDVITWCEAVGRA</sequence>
<gene>
    <name evidence="1" type="ORF">PROPJV5_1964</name>
</gene>
<name>A0A375I2C1_9ACTN</name>
<organism evidence="1 2">
    <name type="scientific">Propionibacterium ruminifibrarum</name>
    <dbReference type="NCBI Taxonomy" id="1962131"/>
    <lineage>
        <taxon>Bacteria</taxon>
        <taxon>Bacillati</taxon>
        <taxon>Actinomycetota</taxon>
        <taxon>Actinomycetes</taxon>
        <taxon>Propionibacteriales</taxon>
        <taxon>Propionibacteriaceae</taxon>
        <taxon>Propionibacterium</taxon>
    </lineage>
</organism>
<protein>
    <submittedName>
        <fullName evidence="1">Uncharacterized protein</fullName>
    </submittedName>
</protein>
<accession>A0A375I2C1</accession>
<evidence type="ECO:0000313" key="1">
    <source>
        <dbReference type="EMBL" id="SPF68990.1"/>
    </source>
</evidence>
<dbReference type="Proteomes" id="UP000265962">
    <property type="component" value="Unassembled WGS sequence"/>
</dbReference>